<feature type="compositionally biased region" description="Polar residues" evidence="1">
    <location>
        <begin position="145"/>
        <end position="172"/>
    </location>
</feature>
<feature type="region of interest" description="Disordered" evidence="1">
    <location>
        <begin position="24"/>
        <end position="239"/>
    </location>
</feature>
<feature type="compositionally biased region" description="Polar residues" evidence="1">
    <location>
        <begin position="230"/>
        <end position="239"/>
    </location>
</feature>
<proteinExistence type="predicted"/>
<dbReference type="EMBL" id="KB741277">
    <property type="protein sequence ID" value="ENN71242.1"/>
    <property type="molecule type" value="Genomic_DNA"/>
</dbReference>
<feature type="compositionally biased region" description="Low complexity" evidence="1">
    <location>
        <begin position="127"/>
        <end position="144"/>
    </location>
</feature>
<organism evidence="2">
    <name type="scientific">Dendroctonus ponderosae</name>
    <name type="common">Mountain pine beetle</name>
    <dbReference type="NCBI Taxonomy" id="77166"/>
    <lineage>
        <taxon>Eukaryota</taxon>
        <taxon>Metazoa</taxon>
        <taxon>Ecdysozoa</taxon>
        <taxon>Arthropoda</taxon>
        <taxon>Hexapoda</taxon>
        <taxon>Insecta</taxon>
        <taxon>Pterygota</taxon>
        <taxon>Neoptera</taxon>
        <taxon>Endopterygota</taxon>
        <taxon>Coleoptera</taxon>
        <taxon>Polyphaga</taxon>
        <taxon>Cucujiformia</taxon>
        <taxon>Curculionidae</taxon>
        <taxon>Scolytinae</taxon>
        <taxon>Dendroctonus</taxon>
    </lineage>
</organism>
<dbReference type="AlphaFoldDB" id="N6TY75"/>
<feature type="compositionally biased region" description="Basic residues" evidence="1">
    <location>
        <begin position="95"/>
        <end position="106"/>
    </location>
</feature>
<protein>
    <submittedName>
        <fullName evidence="2">Uncharacterized protein</fullName>
    </submittedName>
</protein>
<reference evidence="2" key="1">
    <citation type="journal article" date="2013" name="Genome Biol.">
        <title>Draft genome of the mountain pine beetle, Dendroctonus ponderosae Hopkins, a major forest pest.</title>
        <authorList>
            <person name="Keeling C.I."/>
            <person name="Yuen M.M."/>
            <person name="Liao N.Y."/>
            <person name="Docking T.R."/>
            <person name="Chan S.K."/>
            <person name="Taylor G.A."/>
            <person name="Palmquist D.L."/>
            <person name="Jackman S.D."/>
            <person name="Nguyen A."/>
            <person name="Li M."/>
            <person name="Henderson H."/>
            <person name="Janes J.K."/>
            <person name="Zhao Y."/>
            <person name="Pandoh P."/>
            <person name="Moore R."/>
            <person name="Sperling F.A."/>
            <person name="Huber D.P."/>
            <person name="Birol I."/>
            <person name="Jones S.J."/>
            <person name="Bohlmann J."/>
        </authorList>
    </citation>
    <scope>NUCLEOTIDE SEQUENCE</scope>
</reference>
<accession>N6TY75</accession>
<feature type="compositionally biased region" description="Polar residues" evidence="1">
    <location>
        <begin position="37"/>
        <end position="57"/>
    </location>
</feature>
<evidence type="ECO:0000256" key="1">
    <source>
        <dbReference type="SAM" id="MobiDB-lite"/>
    </source>
</evidence>
<gene>
    <name evidence="2" type="ORF">YQE_12169</name>
</gene>
<feature type="compositionally biased region" description="Polar residues" evidence="1">
    <location>
        <begin position="186"/>
        <end position="201"/>
    </location>
</feature>
<dbReference type="HOGENOM" id="CLU_842691_0_0_1"/>
<evidence type="ECO:0000313" key="2">
    <source>
        <dbReference type="EMBL" id="ENN71242.1"/>
    </source>
</evidence>
<feature type="compositionally biased region" description="Basic and acidic residues" evidence="1">
    <location>
        <begin position="24"/>
        <end position="34"/>
    </location>
</feature>
<dbReference type="OrthoDB" id="5584001at2759"/>
<sequence>MTSETTQRSQRQSLIGLLTGELHHQKSSTHEHLQQHLKGSSTSTSHASTPVQQTTAPQEEIGETSITPLSPSSPVEEEEVHQKSRLQRMMPQSRKTFRLRSKSRNKRSCELAHLKLESEPSSPPGSQPLSPAAQQSPAQVFSSSLHSESNTPYSPLYTESSKPPSVPQSPLVQTPGMPSHVPLIGQFSNQSTTSHDSQKSGGFSALDPHRLRIATRGKSAEGSWDEDSAISHTSSTSGYKESYPVMHLKETLETSPKLFPPLASPDLHSLPSTSSAATNNFLLIDNSSPDCSLNDNGEKTALLEKEEQSSSKDSLLMLFDQDAQDETTLI</sequence>
<name>N6TY75_DENPD</name>
<feature type="non-terminal residue" evidence="2">
    <location>
        <position position="1"/>
    </location>
</feature>
<feature type="compositionally biased region" description="Basic and acidic residues" evidence="1">
    <location>
        <begin position="107"/>
        <end position="118"/>
    </location>
</feature>